<dbReference type="EMBL" id="NXLT01000004">
    <property type="protein sequence ID" value="RDU66842.1"/>
    <property type="molecule type" value="Genomic_DNA"/>
</dbReference>
<evidence type="ECO:0000313" key="2">
    <source>
        <dbReference type="Proteomes" id="UP000256514"/>
    </source>
</evidence>
<dbReference type="Proteomes" id="UP000256514">
    <property type="component" value="Unassembled WGS sequence"/>
</dbReference>
<comment type="caution">
    <text evidence="1">The sequence shown here is derived from an EMBL/GenBank/DDBJ whole genome shotgun (WGS) entry which is preliminary data.</text>
</comment>
<organism evidence="1 2">
    <name type="scientific">Helicobacter equorum</name>
    <dbReference type="NCBI Taxonomy" id="361872"/>
    <lineage>
        <taxon>Bacteria</taxon>
        <taxon>Pseudomonadati</taxon>
        <taxon>Campylobacterota</taxon>
        <taxon>Epsilonproteobacteria</taxon>
        <taxon>Campylobacterales</taxon>
        <taxon>Helicobacteraceae</taxon>
        <taxon>Helicobacter</taxon>
    </lineage>
</organism>
<keyword evidence="2" id="KW-1185">Reference proteome</keyword>
<dbReference type="OrthoDB" id="5327691at2"/>
<proteinExistence type="predicted"/>
<dbReference type="Pfam" id="PF11582">
    <property type="entry name" value="DUF3240"/>
    <property type="match status" value="1"/>
</dbReference>
<reference evidence="1 2" key="1">
    <citation type="submission" date="2018-04" db="EMBL/GenBank/DDBJ databases">
        <title>Novel Campyloabacter and Helicobacter Species and Strains.</title>
        <authorList>
            <person name="Mannion A.J."/>
            <person name="Shen Z."/>
            <person name="Fox J.G."/>
        </authorList>
    </citation>
    <scope>NUCLEOTIDE SEQUENCE [LARGE SCALE GENOMIC DNA]</scope>
    <source>
        <strain evidence="1 2">MIT 12-6600</strain>
    </source>
</reference>
<sequence length="98" mass="11457">MDEEIVLEIYFRFNLKDSIVDMLLDDGFDDFFYHRCSKYASSSMLHSSMEQVSGRQDYGMFKISLSEDNAKFLANKLLQAFGTDDIKIFKSGMQHYKI</sequence>
<name>A0A3D8INP4_9HELI</name>
<gene>
    <name evidence="1" type="ORF">CQA54_05600</name>
</gene>
<dbReference type="RefSeq" id="WP_115571161.1">
    <property type="nucleotide sequence ID" value="NZ_NXLT01000004.1"/>
</dbReference>
<evidence type="ECO:0000313" key="1">
    <source>
        <dbReference type="EMBL" id="RDU66842.1"/>
    </source>
</evidence>
<dbReference type="InterPro" id="IPR021634">
    <property type="entry name" value="DUF3240"/>
</dbReference>
<dbReference type="InterPro" id="IPR015867">
    <property type="entry name" value="N-reg_PII/ATP_PRibTrfase_C"/>
</dbReference>
<accession>A0A3D8INP4</accession>
<dbReference type="AlphaFoldDB" id="A0A3D8INP4"/>
<protein>
    <submittedName>
        <fullName evidence="1">DUF3240 domain-containing protein</fullName>
    </submittedName>
</protein>
<dbReference type="Gene3D" id="3.30.70.120">
    <property type="match status" value="1"/>
</dbReference>